<dbReference type="Pfam" id="PF04055">
    <property type="entry name" value="Radical_SAM"/>
    <property type="match status" value="1"/>
</dbReference>
<dbReference type="InterPro" id="IPR014866">
    <property type="entry name" value="YfkB"/>
</dbReference>
<dbReference type="EMBL" id="CP068053">
    <property type="protein sequence ID" value="QQT02362.1"/>
    <property type="molecule type" value="Genomic_DNA"/>
</dbReference>
<keyword evidence="4" id="KW-0408">Iron</keyword>
<keyword evidence="8" id="KW-1185">Reference proteome</keyword>
<feature type="domain" description="Radical SAM core" evidence="6">
    <location>
        <begin position="27"/>
        <end position="257"/>
    </location>
</feature>
<evidence type="ECO:0000256" key="5">
    <source>
        <dbReference type="ARBA" id="ARBA00023014"/>
    </source>
</evidence>
<dbReference type="NCBIfam" id="TIGR04478">
    <property type="entry name" value="rSAM_YfkAB"/>
    <property type="match status" value="1"/>
</dbReference>
<dbReference type="KEGG" id="ppsr:I6J18_11305"/>
<dbReference type="AlphaFoldDB" id="A0A974NR91"/>
<dbReference type="Pfam" id="PF08756">
    <property type="entry name" value="YfkB"/>
    <property type="match status" value="1"/>
</dbReference>
<evidence type="ECO:0000256" key="4">
    <source>
        <dbReference type="ARBA" id="ARBA00023004"/>
    </source>
</evidence>
<evidence type="ECO:0000256" key="1">
    <source>
        <dbReference type="ARBA" id="ARBA00022485"/>
    </source>
</evidence>
<dbReference type="InterPro" id="IPR031004">
    <property type="entry name" value="rSAM_YfkAB"/>
</dbReference>
<accession>A0A974NR91</accession>
<dbReference type="SUPFAM" id="SSF102114">
    <property type="entry name" value="Radical SAM enzymes"/>
    <property type="match status" value="1"/>
</dbReference>
<evidence type="ECO:0000259" key="6">
    <source>
        <dbReference type="PROSITE" id="PS51918"/>
    </source>
</evidence>
<dbReference type="PROSITE" id="PS51918">
    <property type="entry name" value="RADICAL_SAM"/>
    <property type="match status" value="1"/>
</dbReference>
<keyword evidence="1" id="KW-0004">4Fe-4S</keyword>
<dbReference type="PANTHER" id="PTHR42836:SF2">
    <property type="entry name" value="PROTEIN YFKA-RELATED"/>
    <property type="match status" value="1"/>
</dbReference>
<dbReference type="RefSeq" id="WP_040373822.1">
    <property type="nucleotide sequence ID" value="NZ_CP068053.1"/>
</dbReference>
<evidence type="ECO:0000313" key="7">
    <source>
        <dbReference type="EMBL" id="QQT02362.1"/>
    </source>
</evidence>
<dbReference type="PANTHER" id="PTHR42836">
    <property type="entry name" value="7-CARBOXY-7-DEAZAGUANINE SYNTHASE"/>
    <property type="match status" value="1"/>
</dbReference>
<proteinExistence type="predicted"/>
<dbReference type="SFLD" id="SFLDG01097">
    <property type="entry name" value="Uncharacterised_Radical_SAM_Su"/>
    <property type="match status" value="1"/>
</dbReference>
<dbReference type="SFLD" id="SFLDS00029">
    <property type="entry name" value="Radical_SAM"/>
    <property type="match status" value="1"/>
</dbReference>
<dbReference type="GO" id="GO:0003824">
    <property type="term" value="F:catalytic activity"/>
    <property type="evidence" value="ECO:0007669"/>
    <property type="project" value="InterPro"/>
</dbReference>
<organism evidence="7 8">
    <name type="scientific">Peribacillus psychrosaccharolyticus</name>
    <name type="common">Bacillus psychrosaccharolyticus</name>
    <dbReference type="NCBI Taxonomy" id="1407"/>
    <lineage>
        <taxon>Bacteria</taxon>
        <taxon>Bacillati</taxon>
        <taxon>Bacillota</taxon>
        <taxon>Bacilli</taxon>
        <taxon>Bacillales</taxon>
        <taxon>Bacillaceae</taxon>
        <taxon>Peribacillus</taxon>
    </lineage>
</organism>
<keyword evidence="3" id="KW-0479">Metal-binding</keyword>
<protein>
    <submittedName>
        <fullName evidence="7">Radical SAM/CxCxxxxC motif protein YfkAB</fullName>
    </submittedName>
</protein>
<sequence>MTLLKNQPLKITPSHDPWEAYMDIEQYGKMTLTNIEFTTTTLCNMRCEHCAVGYTLQPKDPNGLPIELLLQRLEEIPSLRSLSITGGEPMLSKKSVKNYVVPLLKYAYERGVRTQINSNLTLDLERYEEIIPYLDVLHISHNWGTLDEFIDVGFAMMDRKPTREQRAKLFDKMITNSRALTEAGVLVSAETMLNKSTLPYLEHIHKQIVEEMGCQRHEVHPMYPSDFASALETLPLPEMRKAIHHLLDIRDENTWMLFGTLPLYPCSNDPEDLRLLQRLYDSKNVTVRNDPDGRSRLNVNIFTGDVIVTDFGDAPGLGNIIDQPLTESYNTWMKSKLAKSLSCHCPAVKCLGPNVLVKNAYYPEINFLENKSNI</sequence>
<evidence type="ECO:0000256" key="3">
    <source>
        <dbReference type="ARBA" id="ARBA00022723"/>
    </source>
</evidence>
<dbReference type="InterPro" id="IPR013785">
    <property type="entry name" value="Aldolase_TIM"/>
</dbReference>
<dbReference type="Gene3D" id="3.20.20.70">
    <property type="entry name" value="Aldolase class I"/>
    <property type="match status" value="1"/>
</dbReference>
<gene>
    <name evidence="7" type="primary">yfkAB</name>
    <name evidence="7" type="ORF">I6J18_11305</name>
</gene>
<reference evidence="7 8" key="1">
    <citation type="submission" date="2021-01" db="EMBL/GenBank/DDBJ databases">
        <title>FDA dAtabase for Regulatory Grade micrObial Sequences (FDA-ARGOS): Supporting development and validation of Infectious Disease Dx tests.</title>
        <authorList>
            <person name="Nelson B."/>
            <person name="Plummer A."/>
            <person name="Tallon L."/>
            <person name="Sadzewicz L."/>
            <person name="Zhao X."/>
            <person name="Boylan J."/>
            <person name="Ott S."/>
            <person name="Bowen H."/>
            <person name="Vavikolanu K."/>
            <person name="Mehta A."/>
            <person name="Aluvathingal J."/>
            <person name="Nadendla S."/>
            <person name="Myers T."/>
            <person name="Yan Y."/>
            <person name="Sichtig H."/>
        </authorList>
    </citation>
    <scope>NUCLEOTIDE SEQUENCE [LARGE SCALE GENOMIC DNA]</scope>
    <source>
        <strain evidence="7 8">FDAARGOS_1161</strain>
    </source>
</reference>
<evidence type="ECO:0000313" key="8">
    <source>
        <dbReference type="Proteomes" id="UP000595254"/>
    </source>
</evidence>
<dbReference type="GO" id="GO:0046872">
    <property type="term" value="F:metal ion binding"/>
    <property type="evidence" value="ECO:0007669"/>
    <property type="project" value="UniProtKB-KW"/>
</dbReference>
<keyword evidence="5" id="KW-0411">Iron-sulfur</keyword>
<dbReference type="Proteomes" id="UP000595254">
    <property type="component" value="Chromosome"/>
</dbReference>
<dbReference type="InterPro" id="IPR058240">
    <property type="entry name" value="rSAM_sf"/>
</dbReference>
<dbReference type="GO" id="GO:0051539">
    <property type="term" value="F:4 iron, 4 sulfur cluster binding"/>
    <property type="evidence" value="ECO:0007669"/>
    <property type="project" value="UniProtKB-KW"/>
</dbReference>
<dbReference type="InterPro" id="IPR007197">
    <property type="entry name" value="rSAM"/>
</dbReference>
<keyword evidence="2" id="KW-0949">S-adenosyl-L-methionine</keyword>
<name>A0A974NR91_PERPY</name>
<evidence type="ECO:0000256" key="2">
    <source>
        <dbReference type="ARBA" id="ARBA00022691"/>
    </source>
</evidence>
<dbReference type="CDD" id="cd01335">
    <property type="entry name" value="Radical_SAM"/>
    <property type="match status" value="1"/>
</dbReference>